<reference evidence="4" key="1">
    <citation type="submission" date="2024-07" db="EMBL/GenBank/DDBJ databases">
        <authorList>
            <person name="Kim Y.J."/>
            <person name="Jeong J.Y."/>
        </authorList>
    </citation>
    <scope>NUCLEOTIDE SEQUENCE</scope>
    <source>
        <strain evidence="4">GIHE-MW2</strain>
    </source>
</reference>
<dbReference type="GO" id="GO:0016829">
    <property type="term" value="F:lyase activity"/>
    <property type="evidence" value="ECO:0007669"/>
    <property type="project" value="UniProtKB-KW"/>
</dbReference>
<dbReference type="GO" id="GO:0017006">
    <property type="term" value="P:protein-tetrapyrrole linkage"/>
    <property type="evidence" value="ECO:0007669"/>
    <property type="project" value="UniProtKB-UniRule"/>
</dbReference>
<proteinExistence type="inferred from homology"/>
<dbReference type="InterPro" id="IPR012674">
    <property type="entry name" value="Calycin"/>
</dbReference>
<dbReference type="Gene3D" id="2.40.128.20">
    <property type="match status" value="1"/>
</dbReference>
<organism evidence="4">
    <name type="scientific">Planktothricoides raciborskii GIHE-MW2</name>
    <dbReference type="NCBI Taxonomy" id="2792601"/>
    <lineage>
        <taxon>Bacteria</taxon>
        <taxon>Bacillati</taxon>
        <taxon>Cyanobacteriota</taxon>
        <taxon>Cyanophyceae</taxon>
        <taxon>Oscillatoriophycideae</taxon>
        <taxon>Oscillatoriales</taxon>
        <taxon>Oscillatoriaceae</taxon>
        <taxon>Planktothricoides</taxon>
    </lineage>
</organism>
<dbReference type="RefSeq" id="WP_082348917.1">
    <property type="nucleotide sequence ID" value="NZ_CP159837.1"/>
</dbReference>
<gene>
    <name evidence="3" type="primary">cpcS</name>
    <name evidence="4" type="ORF">ABWT76_005234</name>
</gene>
<dbReference type="EMBL" id="CP159837">
    <property type="protein sequence ID" value="XCM36473.1"/>
    <property type="molecule type" value="Genomic_DNA"/>
</dbReference>
<comment type="function">
    <text evidence="3">Covalently attaches a chromophore to Cys residue(s) of phycobiliproteins.</text>
</comment>
<accession>A0AAU8JBA9</accession>
<sequence length="188" mass="21291">MTLLPQLTQPSSSQTHGQTSSDLIRAFFQFSEGKWRSERRYYTLPEGPTEELVSIVTVEFLEPGHVSLLELGSLHQLSLAECEALCGSKVYWESTDSRNGKKKSAGSTVFGALNSILYRDRGFATLNPVTAKFYLPNPETLCLRTEYNGSVFEEEIKHIGQQYRTRQSIMSRAGEQIMIGQYLEKRIQ</sequence>
<dbReference type="EC" id="4.-.-.-" evidence="3"/>
<dbReference type="AlphaFoldDB" id="A0AAU8JBA9"/>
<evidence type="ECO:0000256" key="1">
    <source>
        <dbReference type="ARBA" id="ARBA00010681"/>
    </source>
</evidence>
<keyword evidence="2 3" id="KW-0456">Lyase</keyword>
<evidence type="ECO:0000313" key="4">
    <source>
        <dbReference type="EMBL" id="XCM36473.1"/>
    </source>
</evidence>
<evidence type="ECO:0000256" key="2">
    <source>
        <dbReference type="ARBA" id="ARBA00023239"/>
    </source>
</evidence>
<comment type="similarity">
    <text evidence="1 3">Belongs to the CpcS/CpeS biliprotein lyase family.</text>
</comment>
<dbReference type="InterPro" id="IPR018536">
    <property type="entry name" value="CpcS/CpeS"/>
</dbReference>
<name>A0AAU8JBA9_9CYAN</name>
<dbReference type="HAMAP" id="MF_01459">
    <property type="entry name" value="Chrphore_lyase_CpxS"/>
    <property type="match status" value="1"/>
</dbReference>
<dbReference type="Pfam" id="PF09367">
    <property type="entry name" value="CpeS"/>
    <property type="match status" value="1"/>
</dbReference>
<evidence type="ECO:0000256" key="3">
    <source>
        <dbReference type="HAMAP-Rule" id="MF_01459"/>
    </source>
</evidence>
<protein>
    <recommendedName>
        <fullName evidence="3">Chromophore lyase CpcS/CpeS</fullName>
        <ecNumber evidence="3">4.-.-.-</ecNumber>
    </recommendedName>
</protein>